<proteinExistence type="inferred from homology"/>
<keyword evidence="5" id="KW-1185">Reference proteome</keyword>
<evidence type="ECO:0000313" key="4">
    <source>
        <dbReference type="EMBL" id="RJF96586.1"/>
    </source>
</evidence>
<feature type="domain" description="Leucine-binding protein" evidence="3">
    <location>
        <begin position="57"/>
        <end position="391"/>
    </location>
</feature>
<dbReference type="InterPro" id="IPR051010">
    <property type="entry name" value="BCAA_transport"/>
</dbReference>
<dbReference type="InterPro" id="IPR028081">
    <property type="entry name" value="Leu-bd"/>
</dbReference>
<dbReference type="CDD" id="cd06326">
    <property type="entry name" value="PBP1_ABC_ligand_binding-like"/>
    <property type="match status" value="1"/>
</dbReference>
<dbReference type="Pfam" id="PF13458">
    <property type="entry name" value="Peripla_BP_6"/>
    <property type="match status" value="1"/>
</dbReference>
<dbReference type="AlphaFoldDB" id="A0A418WV50"/>
<reference evidence="4 5" key="1">
    <citation type="submission" date="2018-09" db="EMBL/GenBank/DDBJ databases">
        <authorList>
            <person name="Zhu H."/>
        </authorList>
    </citation>
    <scope>NUCLEOTIDE SEQUENCE [LARGE SCALE GENOMIC DNA]</scope>
    <source>
        <strain evidence="4 5">K2R10-39</strain>
    </source>
</reference>
<dbReference type="EMBL" id="QYUN01000003">
    <property type="protein sequence ID" value="RJF96586.1"/>
    <property type="molecule type" value="Genomic_DNA"/>
</dbReference>
<comment type="caution">
    <text evidence="4">The sequence shown here is derived from an EMBL/GenBank/DDBJ whole genome shotgun (WGS) entry which is preliminary data.</text>
</comment>
<sequence length="405" mass="43781">MARAWVRDGLQGASRISFPLHSIRSKERKMRNGILIKLLLPVAALLCGVQPGWAEDILIGHVSGYTGPVSKDANDLHLGAKIFFDNVNEKGGYEGRKFRIVTADDKYNPAETLRLVGAMIGKASALLPTTGSAGLLSVIKSGILDRASLPIVGAVPSPISSRVLQRNIFHFRAGDRDQITALTRQLVTVGYRDICIVMSENPFGLQAGDLAEKALAGHGAKADCKPIFKIAPSTDFSGVIAALKSHPQQAIIVFAPPKAVVETVVAIRQAGVRSPVYTLSYTDHQMLIDALGQRNAAGIGIVQVMPNLNKTILPLIRSFQDDYEKFGGTTQPPTYFNLEGYVSARLIYEAIRKSKDASAEGVRRGLEQMQNIDLGGFLLSFSPDNHTGSRFVDLSVITSSGRLIY</sequence>
<dbReference type="Proteomes" id="UP000285190">
    <property type="component" value="Unassembled WGS sequence"/>
</dbReference>
<organism evidence="4 5">
    <name type="scientific">Noviherbaspirillum cavernae</name>
    <dbReference type="NCBI Taxonomy" id="2320862"/>
    <lineage>
        <taxon>Bacteria</taxon>
        <taxon>Pseudomonadati</taxon>
        <taxon>Pseudomonadota</taxon>
        <taxon>Betaproteobacteria</taxon>
        <taxon>Burkholderiales</taxon>
        <taxon>Oxalobacteraceae</taxon>
        <taxon>Noviherbaspirillum</taxon>
    </lineage>
</organism>
<evidence type="ECO:0000313" key="5">
    <source>
        <dbReference type="Proteomes" id="UP000285190"/>
    </source>
</evidence>
<accession>A0A418WV50</accession>
<dbReference type="PANTHER" id="PTHR30483:SF6">
    <property type="entry name" value="PERIPLASMIC BINDING PROTEIN OF ABC TRANSPORTER FOR NATURAL AMINO ACIDS"/>
    <property type="match status" value="1"/>
</dbReference>
<keyword evidence="2" id="KW-0732">Signal</keyword>
<dbReference type="SUPFAM" id="SSF53822">
    <property type="entry name" value="Periplasmic binding protein-like I"/>
    <property type="match status" value="1"/>
</dbReference>
<evidence type="ECO:0000256" key="2">
    <source>
        <dbReference type="ARBA" id="ARBA00022729"/>
    </source>
</evidence>
<gene>
    <name evidence="4" type="ORF">D3870_19295</name>
</gene>
<dbReference type="Gene3D" id="3.40.50.2300">
    <property type="match status" value="2"/>
</dbReference>
<protein>
    <recommendedName>
        <fullName evidence="3">Leucine-binding protein domain-containing protein</fullName>
    </recommendedName>
</protein>
<comment type="similarity">
    <text evidence="1">Belongs to the leucine-binding protein family.</text>
</comment>
<name>A0A418WV50_9BURK</name>
<dbReference type="PANTHER" id="PTHR30483">
    <property type="entry name" value="LEUCINE-SPECIFIC-BINDING PROTEIN"/>
    <property type="match status" value="1"/>
</dbReference>
<dbReference type="InterPro" id="IPR028082">
    <property type="entry name" value="Peripla_BP_I"/>
</dbReference>
<evidence type="ECO:0000256" key="1">
    <source>
        <dbReference type="ARBA" id="ARBA00010062"/>
    </source>
</evidence>
<evidence type="ECO:0000259" key="3">
    <source>
        <dbReference type="Pfam" id="PF13458"/>
    </source>
</evidence>